<dbReference type="PANTHER" id="PTHR38445">
    <property type="entry name" value="HTH-TYPE TRANSCRIPTIONAL REPRESSOR YTRA"/>
    <property type="match status" value="1"/>
</dbReference>
<gene>
    <name evidence="5" type="ORF">TTHT_0703</name>
</gene>
<keyword evidence="1" id="KW-0805">Transcription regulation</keyword>
<keyword evidence="2" id="KW-0238">DNA-binding</keyword>
<organism evidence="5 6">
    <name type="scientific">Thermotomaculum hydrothermale</name>
    <dbReference type="NCBI Taxonomy" id="981385"/>
    <lineage>
        <taxon>Bacteria</taxon>
        <taxon>Pseudomonadati</taxon>
        <taxon>Acidobacteriota</taxon>
        <taxon>Holophagae</taxon>
        <taxon>Thermotomaculales</taxon>
        <taxon>Thermotomaculaceae</taxon>
        <taxon>Thermotomaculum</taxon>
    </lineage>
</organism>
<dbReference type="GO" id="GO:0003700">
    <property type="term" value="F:DNA-binding transcription factor activity"/>
    <property type="evidence" value="ECO:0007669"/>
    <property type="project" value="InterPro"/>
</dbReference>
<evidence type="ECO:0000256" key="2">
    <source>
        <dbReference type="ARBA" id="ARBA00023125"/>
    </source>
</evidence>
<dbReference type="EMBL" id="AP017470">
    <property type="protein sequence ID" value="BBB32275.1"/>
    <property type="molecule type" value="Genomic_DNA"/>
</dbReference>
<evidence type="ECO:0000256" key="1">
    <source>
        <dbReference type="ARBA" id="ARBA00023015"/>
    </source>
</evidence>
<name>A0A7R6SY54_9BACT</name>
<sequence>MMVISINQQSRIPVFKQVTEEIKLKIASGDLRKGEKLPSVRELAVSLGVNPNTIMKSYKELEREGFVETKAGKGVFIKENLSDLTVNNLKKEILFRKIDEMVKTAKMLNIEKEEIISEINKRY</sequence>
<dbReference type="InterPro" id="IPR036388">
    <property type="entry name" value="WH-like_DNA-bd_sf"/>
</dbReference>
<keyword evidence="3" id="KW-0804">Transcription</keyword>
<dbReference type="GO" id="GO:0003677">
    <property type="term" value="F:DNA binding"/>
    <property type="evidence" value="ECO:0007669"/>
    <property type="project" value="UniProtKB-KW"/>
</dbReference>
<dbReference type="Pfam" id="PF00392">
    <property type="entry name" value="GntR"/>
    <property type="match status" value="1"/>
</dbReference>
<dbReference type="SMART" id="SM00345">
    <property type="entry name" value="HTH_GNTR"/>
    <property type="match status" value="1"/>
</dbReference>
<protein>
    <submittedName>
        <fullName evidence="5">GntR family transcriptional regulator</fullName>
    </submittedName>
</protein>
<dbReference type="PRINTS" id="PR00035">
    <property type="entry name" value="HTHGNTR"/>
</dbReference>
<keyword evidence="6" id="KW-1185">Reference proteome</keyword>
<dbReference type="Gene3D" id="1.10.10.10">
    <property type="entry name" value="Winged helix-like DNA-binding domain superfamily/Winged helix DNA-binding domain"/>
    <property type="match status" value="1"/>
</dbReference>
<dbReference type="PANTHER" id="PTHR38445:SF7">
    <property type="entry name" value="GNTR-FAMILY TRANSCRIPTIONAL REGULATOR"/>
    <property type="match status" value="1"/>
</dbReference>
<evidence type="ECO:0000256" key="3">
    <source>
        <dbReference type="ARBA" id="ARBA00023163"/>
    </source>
</evidence>
<evidence type="ECO:0000313" key="5">
    <source>
        <dbReference type="EMBL" id="BBB32275.1"/>
    </source>
</evidence>
<evidence type="ECO:0000259" key="4">
    <source>
        <dbReference type="PROSITE" id="PS50949"/>
    </source>
</evidence>
<reference evidence="5 6" key="1">
    <citation type="journal article" date="2012" name="Extremophiles">
        <title>Thermotomaculum hydrothermale gen. nov., sp. nov., a novel heterotrophic thermophile within the phylum Acidobacteria from a deep-sea hydrothermal vent chimney in the Southern Okinawa Trough.</title>
        <authorList>
            <person name="Izumi H."/>
            <person name="Nunoura T."/>
            <person name="Miyazaki M."/>
            <person name="Mino S."/>
            <person name="Toki T."/>
            <person name="Takai K."/>
            <person name="Sako Y."/>
            <person name="Sawabe T."/>
            <person name="Nakagawa S."/>
        </authorList>
    </citation>
    <scope>NUCLEOTIDE SEQUENCE [LARGE SCALE GENOMIC DNA]</scope>
    <source>
        <strain evidence="5 6">AC55</strain>
    </source>
</reference>
<dbReference type="InterPro" id="IPR000524">
    <property type="entry name" value="Tscrpt_reg_HTH_GntR"/>
</dbReference>
<dbReference type="SUPFAM" id="SSF46785">
    <property type="entry name" value="Winged helix' DNA-binding domain"/>
    <property type="match status" value="1"/>
</dbReference>
<dbReference type="Proteomes" id="UP000595564">
    <property type="component" value="Chromosome"/>
</dbReference>
<dbReference type="KEGG" id="thyd:TTHT_0703"/>
<dbReference type="RefSeq" id="WP_201328619.1">
    <property type="nucleotide sequence ID" value="NZ_AP017470.1"/>
</dbReference>
<proteinExistence type="predicted"/>
<feature type="domain" description="HTH gntR-type" evidence="4">
    <location>
        <begin position="12"/>
        <end position="80"/>
    </location>
</feature>
<dbReference type="AlphaFoldDB" id="A0A7R6SY54"/>
<dbReference type="InterPro" id="IPR036390">
    <property type="entry name" value="WH_DNA-bd_sf"/>
</dbReference>
<accession>A0A7R6SY54</accession>
<dbReference type="PROSITE" id="PS50949">
    <property type="entry name" value="HTH_GNTR"/>
    <property type="match status" value="1"/>
</dbReference>
<evidence type="ECO:0000313" key="6">
    <source>
        <dbReference type="Proteomes" id="UP000595564"/>
    </source>
</evidence>
<dbReference type="CDD" id="cd07377">
    <property type="entry name" value="WHTH_GntR"/>
    <property type="match status" value="1"/>
</dbReference>